<dbReference type="AlphaFoldDB" id="U5VPU4"/>
<reference evidence="2 3" key="1">
    <citation type="journal article" date="2014" name="J. Biotechnol.">
        <title>Complete genome sequence of the actinobacterium Actinoplanes friuliensis HAG 010964, producer of the lipopeptide antibiotic friulimycin.</title>
        <authorList>
            <person name="Ruckert C."/>
            <person name="Szczepanowski R."/>
            <person name="Albersmeier A."/>
            <person name="Goesmann A."/>
            <person name="Fischer N."/>
            <person name="Steinkamper A."/>
            <person name="Puhler A."/>
            <person name="Biener R."/>
            <person name="Schwartz D."/>
            <person name="Kalinowski J."/>
        </authorList>
    </citation>
    <scope>NUCLEOTIDE SEQUENCE [LARGE SCALE GENOMIC DNA]</scope>
    <source>
        <strain evidence="2 3">DSM 7358</strain>
    </source>
</reference>
<dbReference type="eggNOG" id="ENOG50333EE">
    <property type="taxonomic scope" value="Bacteria"/>
</dbReference>
<evidence type="ECO:0008006" key="4">
    <source>
        <dbReference type="Google" id="ProtNLM"/>
    </source>
</evidence>
<dbReference type="PATRIC" id="fig|1246995.3.peg.538"/>
<dbReference type="InterPro" id="IPR029063">
    <property type="entry name" value="SAM-dependent_MTases_sf"/>
</dbReference>
<dbReference type="EMBL" id="CP006272">
    <property type="protein sequence ID" value="AGZ38824.1"/>
    <property type="molecule type" value="Genomic_DNA"/>
</dbReference>
<dbReference type="STRING" id="1246995.AFR_02675"/>
<name>U5VPU4_9ACTN</name>
<dbReference type="OrthoDB" id="3755682at2"/>
<feature type="coiled-coil region" evidence="1">
    <location>
        <begin position="393"/>
        <end position="420"/>
    </location>
</feature>
<organism evidence="2 3">
    <name type="scientific">Actinoplanes friuliensis DSM 7358</name>
    <dbReference type="NCBI Taxonomy" id="1246995"/>
    <lineage>
        <taxon>Bacteria</taxon>
        <taxon>Bacillati</taxon>
        <taxon>Actinomycetota</taxon>
        <taxon>Actinomycetes</taxon>
        <taxon>Micromonosporales</taxon>
        <taxon>Micromonosporaceae</taxon>
        <taxon>Actinoplanes</taxon>
    </lineage>
</organism>
<keyword evidence="1" id="KW-0175">Coiled coil</keyword>
<dbReference type="SUPFAM" id="SSF53335">
    <property type="entry name" value="S-adenosyl-L-methionine-dependent methyltransferases"/>
    <property type="match status" value="1"/>
</dbReference>
<dbReference type="Proteomes" id="UP000017746">
    <property type="component" value="Chromosome"/>
</dbReference>
<gene>
    <name evidence="2" type="ORF">AFR_02675</name>
</gene>
<sequence>MKLIGGEMAGFSDREPVGGLLLTELIGLLRPLGDRVLVAGPHAPELITALAGFAEVTCLVRGEPDAAALTGSGVTVLCGSLAKLTDTEQYDVVVALDGVDRLCSVEGPQYDWAESVQVLRRALRPGGALLLSVENELGVHRLVDRVTVTFAHTTDAWRPLGEFGTKPGNPARLEAGLTAEGLSIGWLGAAWPLPSTPTFAATPAGLREGAAGALATAAVASAFAGRPVLSDPRRLTAAAVRAGLGAELAPSWLVLAYRGPAGSLVLPQVLGHAAGNLPEGRLLEELLIGACLRHDLPAIRGLLSGWAAAVPTASFDNVLVDGDTFAVLDPTAADGTPAEALQRFAHTLLAGGYAQPWPGAADVPSLTTILLAAAGLDPDSPVPTAVPVVPDSLREHEEHVRRLEEQLADAAERIAYVETELVLRDAELRRARLQIDAFSGRAVYRITKFSARAARKAVRAARRSPLFKD</sequence>
<protein>
    <recommendedName>
        <fullName evidence="4">Class I SAM-dependent methyltransferase</fullName>
    </recommendedName>
</protein>
<dbReference type="HOGENOM" id="CLU_569421_0_0_11"/>
<proteinExistence type="predicted"/>
<dbReference type="KEGG" id="afs:AFR_02675"/>
<keyword evidence="3" id="KW-1185">Reference proteome</keyword>
<dbReference type="RefSeq" id="WP_023357767.1">
    <property type="nucleotide sequence ID" value="NC_022657.1"/>
</dbReference>
<evidence type="ECO:0000313" key="2">
    <source>
        <dbReference type="EMBL" id="AGZ38824.1"/>
    </source>
</evidence>
<evidence type="ECO:0000313" key="3">
    <source>
        <dbReference type="Proteomes" id="UP000017746"/>
    </source>
</evidence>
<dbReference type="Gene3D" id="3.40.50.150">
    <property type="entry name" value="Vaccinia Virus protein VP39"/>
    <property type="match status" value="1"/>
</dbReference>
<evidence type="ECO:0000256" key="1">
    <source>
        <dbReference type="SAM" id="Coils"/>
    </source>
</evidence>
<accession>U5VPU4</accession>